<keyword evidence="4" id="KW-0547">Nucleotide-binding</keyword>
<gene>
    <name evidence="11" type="ORF">IAA61_06680</name>
</gene>
<reference evidence="11" key="2">
    <citation type="journal article" date="2021" name="PeerJ">
        <title>Extensive microbial diversity within the chicken gut microbiome revealed by metagenomics and culture.</title>
        <authorList>
            <person name="Gilroy R."/>
            <person name="Ravi A."/>
            <person name="Getino M."/>
            <person name="Pursley I."/>
            <person name="Horton D.L."/>
            <person name="Alikhan N.F."/>
            <person name="Baker D."/>
            <person name="Gharbi K."/>
            <person name="Hall N."/>
            <person name="Watson M."/>
            <person name="Adriaenssens E.M."/>
            <person name="Foster-Nyarko E."/>
            <person name="Jarju S."/>
            <person name="Secka A."/>
            <person name="Antonio M."/>
            <person name="Oren A."/>
            <person name="Chaudhuri R.R."/>
            <person name="La Ragione R."/>
            <person name="Hildebrand F."/>
            <person name="Pallen M.J."/>
        </authorList>
    </citation>
    <scope>NUCLEOTIDE SEQUENCE</scope>
    <source>
        <strain evidence="11">USAMLcec3-3695</strain>
    </source>
</reference>
<dbReference type="GO" id="GO:0004715">
    <property type="term" value="F:non-membrane spanning protein tyrosine kinase activity"/>
    <property type="evidence" value="ECO:0007669"/>
    <property type="project" value="UniProtKB-EC"/>
</dbReference>
<dbReference type="SUPFAM" id="SSF52540">
    <property type="entry name" value="P-loop containing nucleoside triphosphate hydrolases"/>
    <property type="match status" value="1"/>
</dbReference>
<evidence type="ECO:0000256" key="3">
    <source>
        <dbReference type="ARBA" id="ARBA00022679"/>
    </source>
</evidence>
<dbReference type="CDD" id="cd05387">
    <property type="entry name" value="BY-kinase"/>
    <property type="match status" value="1"/>
</dbReference>
<feature type="domain" description="AAA" evidence="10">
    <location>
        <begin position="64"/>
        <end position="224"/>
    </location>
</feature>
<evidence type="ECO:0000256" key="2">
    <source>
        <dbReference type="ARBA" id="ARBA00011903"/>
    </source>
</evidence>
<keyword evidence="6" id="KW-0067">ATP-binding</keyword>
<name>A0A9D1MBY7_9FIRM</name>
<sequence length="337" mass="37028">MAEQKKKGGLFSKKSDKSSERQQRLKQSQEAILNRKTSFVVQEAYRTARTNIMFSLAGSGDKCKKLCVTSANAGEGKTTSTLNLAITFAQTGSKVLLIDCDLRKPRIHQYLGVVKTDGLTTILSKQKRYEDVVYHNLRPGLDCITSGSIPPNPAELLSSENMKELLDDLSLIYDYILLDTPPINVVTDAVALSRYASGVMIVVREGYTNHESIENALKLLKIAKAKVLGFFVNDVDTAAMGYGPYRNSYGKSYRYRYKYGYRYNYKYGYKYNYNYGYGYGYNTDGNGKSKKKGLFGRFGKGKPGESGDPASVGTAQTGADASVNASAGSPSDKVGGE</sequence>
<accession>A0A9D1MBY7</accession>
<dbReference type="Gene3D" id="3.40.50.300">
    <property type="entry name" value="P-loop containing nucleotide triphosphate hydrolases"/>
    <property type="match status" value="1"/>
</dbReference>
<evidence type="ECO:0000256" key="8">
    <source>
        <dbReference type="ARBA" id="ARBA00051245"/>
    </source>
</evidence>
<evidence type="ECO:0000256" key="5">
    <source>
        <dbReference type="ARBA" id="ARBA00022777"/>
    </source>
</evidence>
<evidence type="ECO:0000256" key="4">
    <source>
        <dbReference type="ARBA" id="ARBA00022741"/>
    </source>
</evidence>
<proteinExistence type="inferred from homology"/>
<comment type="caution">
    <text evidence="11">The sequence shown here is derived from an EMBL/GenBank/DDBJ whole genome shotgun (WGS) entry which is preliminary data.</text>
</comment>
<protein>
    <recommendedName>
        <fullName evidence="2">non-specific protein-tyrosine kinase</fullName>
        <ecNumber evidence="2">2.7.10.2</ecNumber>
    </recommendedName>
</protein>
<comment type="catalytic activity">
    <reaction evidence="8">
        <text>L-tyrosyl-[protein] + ATP = O-phospho-L-tyrosyl-[protein] + ADP + H(+)</text>
        <dbReference type="Rhea" id="RHEA:10596"/>
        <dbReference type="Rhea" id="RHEA-COMP:10136"/>
        <dbReference type="Rhea" id="RHEA-COMP:20101"/>
        <dbReference type="ChEBI" id="CHEBI:15378"/>
        <dbReference type="ChEBI" id="CHEBI:30616"/>
        <dbReference type="ChEBI" id="CHEBI:46858"/>
        <dbReference type="ChEBI" id="CHEBI:61978"/>
        <dbReference type="ChEBI" id="CHEBI:456216"/>
        <dbReference type="EC" id="2.7.10.2"/>
    </reaction>
</comment>
<evidence type="ECO:0000313" key="12">
    <source>
        <dbReference type="Proteomes" id="UP000824109"/>
    </source>
</evidence>
<dbReference type="PANTHER" id="PTHR32309:SF13">
    <property type="entry name" value="FERRIC ENTEROBACTIN TRANSPORT PROTEIN FEPE"/>
    <property type="match status" value="1"/>
</dbReference>
<dbReference type="PANTHER" id="PTHR32309">
    <property type="entry name" value="TYROSINE-PROTEIN KINASE"/>
    <property type="match status" value="1"/>
</dbReference>
<organism evidence="11 12">
    <name type="scientific">Candidatus Ornithomonoglobus merdipullorum</name>
    <dbReference type="NCBI Taxonomy" id="2840895"/>
    <lineage>
        <taxon>Bacteria</taxon>
        <taxon>Bacillati</taxon>
        <taxon>Bacillota</taxon>
        <taxon>Clostridia</taxon>
        <taxon>Candidatus Ornithomonoglobus</taxon>
    </lineage>
</organism>
<dbReference type="NCBIfam" id="TIGR01007">
    <property type="entry name" value="eps_fam"/>
    <property type="match status" value="1"/>
</dbReference>
<dbReference type="GO" id="GO:0005886">
    <property type="term" value="C:plasma membrane"/>
    <property type="evidence" value="ECO:0007669"/>
    <property type="project" value="TreeGrafter"/>
</dbReference>
<keyword evidence="5 11" id="KW-0418">Kinase</keyword>
<dbReference type="AlphaFoldDB" id="A0A9D1MBY7"/>
<dbReference type="GO" id="GO:0005524">
    <property type="term" value="F:ATP binding"/>
    <property type="evidence" value="ECO:0007669"/>
    <property type="project" value="UniProtKB-KW"/>
</dbReference>
<keyword evidence="3" id="KW-0808">Transferase</keyword>
<keyword evidence="7" id="KW-0829">Tyrosine-protein kinase</keyword>
<evidence type="ECO:0000256" key="9">
    <source>
        <dbReference type="SAM" id="MobiDB-lite"/>
    </source>
</evidence>
<dbReference type="EC" id="2.7.10.2" evidence="2"/>
<reference evidence="11" key="1">
    <citation type="submission" date="2020-10" db="EMBL/GenBank/DDBJ databases">
        <authorList>
            <person name="Gilroy R."/>
        </authorList>
    </citation>
    <scope>NUCLEOTIDE SEQUENCE</scope>
    <source>
        <strain evidence="11">USAMLcec3-3695</strain>
    </source>
</reference>
<dbReference type="InterPro" id="IPR005702">
    <property type="entry name" value="Wzc-like_C"/>
</dbReference>
<dbReference type="InterPro" id="IPR025669">
    <property type="entry name" value="AAA_dom"/>
</dbReference>
<comment type="similarity">
    <text evidence="1">Belongs to the CpsD/CapB family.</text>
</comment>
<dbReference type="InterPro" id="IPR050445">
    <property type="entry name" value="Bact_polysacc_biosynth/exp"/>
</dbReference>
<feature type="region of interest" description="Disordered" evidence="9">
    <location>
        <begin position="294"/>
        <end position="337"/>
    </location>
</feature>
<dbReference type="EMBL" id="DVNB01000070">
    <property type="protein sequence ID" value="HIU57482.1"/>
    <property type="molecule type" value="Genomic_DNA"/>
</dbReference>
<feature type="region of interest" description="Disordered" evidence="9">
    <location>
        <begin position="1"/>
        <end position="29"/>
    </location>
</feature>
<evidence type="ECO:0000259" key="10">
    <source>
        <dbReference type="Pfam" id="PF13614"/>
    </source>
</evidence>
<feature type="compositionally biased region" description="Polar residues" evidence="9">
    <location>
        <begin position="313"/>
        <end position="329"/>
    </location>
</feature>
<dbReference type="Pfam" id="PF13614">
    <property type="entry name" value="AAA_31"/>
    <property type="match status" value="1"/>
</dbReference>
<dbReference type="InterPro" id="IPR027417">
    <property type="entry name" value="P-loop_NTPase"/>
</dbReference>
<evidence type="ECO:0000256" key="6">
    <source>
        <dbReference type="ARBA" id="ARBA00022840"/>
    </source>
</evidence>
<feature type="compositionally biased region" description="Basic and acidic residues" evidence="9">
    <location>
        <begin position="13"/>
        <end position="23"/>
    </location>
</feature>
<dbReference type="Proteomes" id="UP000824109">
    <property type="component" value="Unassembled WGS sequence"/>
</dbReference>
<evidence type="ECO:0000313" key="11">
    <source>
        <dbReference type="EMBL" id="HIU57482.1"/>
    </source>
</evidence>
<evidence type="ECO:0000256" key="7">
    <source>
        <dbReference type="ARBA" id="ARBA00023137"/>
    </source>
</evidence>
<evidence type="ECO:0000256" key="1">
    <source>
        <dbReference type="ARBA" id="ARBA00007316"/>
    </source>
</evidence>